<accession>A0A3B1DPD8</accession>
<dbReference type="InterPro" id="IPR020069">
    <property type="entry name" value="Ribosomal_bL9_C"/>
</dbReference>
<protein>
    <recommendedName>
        <fullName evidence="7">Ribosomal protein L9 domain-containing protein</fullName>
    </recommendedName>
</protein>
<keyword evidence="3" id="KW-0694">RNA-binding</keyword>
<dbReference type="SUPFAM" id="SSF55658">
    <property type="entry name" value="L9 N-domain-like"/>
    <property type="match status" value="1"/>
</dbReference>
<keyword evidence="5" id="KW-0687">Ribonucleoprotein</keyword>
<dbReference type="GO" id="GO:0005840">
    <property type="term" value="C:ribosome"/>
    <property type="evidence" value="ECO:0007669"/>
    <property type="project" value="UniProtKB-KW"/>
</dbReference>
<keyword evidence="4" id="KW-0689">Ribosomal protein</keyword>
<gene>
    <name evidence="8" type="ORF">MNBD_PLANCTO03-1489</name>
</gene>
<dbReference type="InterPro" id="IPR036791">
    <property type="entry name" value="Ribosomal_bL9_C_sf"/>
</dbReference>
<evidence type="ECO:0000256" key="4">
    <source>
        <dbReference type="ARBA" id="ARBA00022980"/>
    </source>
</evidence>
<dbReference type="Pfam" id="PF01281">
    <property type="entry name" value="Ribosomal_L9_N"/>
    <property type="match status" value="1"/>
</dbReference>
<name>A0A3B1DPD8_9ZZZZ</name>
<dbReference type="PANTHER" id="PTHR21368">
    <property type="entry name" value="50S RIBOSOMAL PROTEIN L9"/>
    <property type="match status" value="1"/>
</dbReference>
<feature type="compositionally biased region" description="Basic and acidic residues" evidence="6">
    <location>
        <begin position="204"/>
        <end position="215"/>
    </location>
</feature>
<evidence type="ECO:0000256" key="3">
    <source>
        <dbReference type="ARBA" id="ARBA00022884"/>
    </source>
</evidence>
<evidence type="ECO:0000313" key="8">
    <source>
        <dbReference type="EMBL" id="VAX42642.1"/>
    </source>
</evidence>
<sequence>MGLCLWAGLLNFPRPMRGGAKDSERIIDMATKTVQLLLIENVDNLGIVGDVVSVKLGYARNYLLPRELATTPSEEKLASLAAKRAEAEKTQATLFESRRGMIAKMEGLALTLARSCNNVGHLYGSVTQQDVADALGAAGFTVKAREVRLPFTIKRIDDFDILVKFSSDLEATIRLHVEPDRTIEEDDREEMEFDNEGELIVRSPGEKKKAKEAEAAQRAAEAGTQSEGEQVSEEAEAVSDDA</sequence>
<dbReference type="PROSITE" id="PS00651">
    <property type="entry name" value="RIBOSOMAL_L9"/>
    <property type="match status" value="1"/>
</dbReference>
<dbReference type="InterPro" id="IPR020594">
    <property type="entry name" value="Ribosomal_bL9_bac/chp"/>
</dbReference>
<feature type="domain" description="Ribosomal protein L9" evidence="7">
    <location>
        <begin position="46"/>
        <end position="73"/>
    </location>
</feature>
<feature type="region of interest" description="Disordered" evidence="6">
    <location>
        <begin position="185"/>
        <end position="242"/>
    </location>
</feature>
<organism evidence="8">
    <name type="scientific">hydrothermal vent metagenome</name>
    <dbReference type="NCBI Taxonomy" id="652676"/>
    <lineage>
        <taxon>unclassified sequences</taxon>
        <taxon>metagenomes</taxon>
        <taxon>ecological metagenomes</taxon>
    </lineage>
</organism>
<keyword evidence="2" id="KW-0699">rRNA-binding</keyword>
<reference evidence="8" key="1">
    <citation type="submission" date="2018-06" db="EMBL/GenBank/DDBJ databases">
        <authorList>
            <person name="Zhirakovskaya E."/>
        </authorList>
    </citation>
    <scope>NUCLEOTIDE SEQUENCE</scope>
</reference>
<dbReference type="GO" id="GO:0006412">
    <property type="term" value="P:translation"/>
    <property type="evidence" value="ECO:0007669"/>
    <property type="project" value="InterPro"/>
</dbReference>
<dbReference type="InterPro" id="IPR036935">
    <property type="entry name" value="Ribosomal_bL9_N_sf"/>
</dbReference>
<feature type="compositionally biased region" description="Acidic residues" evidence="6">
    <location>
        <begin position="185"/>
        <end position="197"/>
    </location>
</feature>
<dbReference type="GO" id="GO:0003735">
    <property type="term" value="F:structural constituent of ribosome"/>
    <property type="evidence" value="ECO:0007669"/>
    <property type="project" value="InterPro"/>
</dbReference>
<dbReference type="InterPro" id="IPR000244">
    <property type="entry name" value="Ribosomal_bL9"/>
</dbReference>
<dbReference type="Gene3D" id="3.40.5.10">
    <property type="entry name" value="Ribosomal protein L9, N-terminal domain"/>
    <property type="match status" value="1"/>
</dbReference>
<dbReference type="Gene3D" id="3.10.430.100">
    <property type="entry name" value="Ribosomal protein L9, C-terminal domain"/>
    <property type="match status" value="1"/>
</dbReference>
<dbReference type="GO" id="GO:1990904">
    <property type="term" value="C:ribonucleoprotein complex"/>
    <property type="evidence" value="ECO:0007669"/>
    <property type="project" value="UniProtKB-KW"/>
</dbReference>
<evidence type="ECO:0000256" key="2">
    <source>
        <dbReference type="ARBA" id="ARBA00022730"/>
    </source>
</evidence>
<dbReference type="InterPro" id="IPR009027">
    <property type="entry name" value="Ribosomal_bL9/RNase_H1_N"/>
</dbReference>
<dbReference type="HAMAP" id="MF_00503">
    <property type="entry name" value="Ribosomal_bL9"/>
    <property type="match status" value="1"/>
</dbReference>
<evidence type="ECO:0000256" key="5">
    <source>
        <dbReference type="ARBA" id="ARBA00023274"/>
    </source>
</evidence>
<evidence type="ECO:0000259" key="7">
    <source>
        <dbReference type="PROSITE" id="PS00651"/>
    </source>
</evidence>
<dbReference type="AlphaFoldDB" id="A0A3B1DPD8"/>
<evidence type="ECO:0000256" key="1">
    <source>
        <dbReference type="ARBA" id="ARBA00010605"/>
    </source>
</evidence>
<proteinExistence type="inferred from homology"/>
<dbReference type="Pfam" id="PF03948">
    <property type="entry name" value="Ribosomal_L9_C"/>
    <property type="match status" value="1"/>
</dbReference>
<evidence type="ECO:0000256" key="6">
    <source>
        <dbReference type="SAM" id="MobiDB-lite"/>
    </source>
</evidence>
<dbReference type="EMBL" id="UOGK01000731">
    <property type="protein sequence ID" value="VAX42642.1"/>
    <property type="molecule type" value="Genomic_DNA"/>
</dbReference>
<dbReference type="SUPFAM" id="SSF55653">
    <property type="entry name" value="Ribosomal protein L9 C-domain"/>
    <property type="match status" value="1"/>
</dbReference>
<comment type="similarity">
    <text evidence="1">Belongs to the bacterial ribosomal protein bL9 family.</text>
</comment>
<dbReference type="GO" id="GO:0019843">
    <property type="term" value="F:rRNA binding"/>
    <property type="evidence" value="ECO:0007669"/>
    <property type="project" value="UniProtKB-KW"/>
</dbReference>
<feature type="compositionally biased region" description="Acidic residues" evidence="6">
    <location>
        <begin position="230"/>
        <end position="242"/>
    </location>
</feature>
<dbReference type="NCBIfam" id="TIGR00158">
    <property type="entry name" value="L9"/>
    <property type="match status" value="1"/>
</dbReference>
<dbReference type="InterPro" id="IPR020070">
    <property type="entry name" value="Ribosomal_bL9_N"/>
</dbReference>